<sequence length="239" mass="26732">MEQVFKGRVVNAGSLLFFPEEQQIEWPNDILDSMLYTQLAASRKHERFNDFERWKEVWLAAALRFGWALKASEHVSEPLAKGTLNTVWSLAARAFSTSVSSSALTRTEAFMQLANAQPAIKLLASQAMHVEAPPPDSNDPSRRTRAGQSTLALQVGFVTADRTLDLALVHFKTRQTLTGEFLFKQIEPGQILGNVEVTVYSMQLMDQVYAPFREVFHTARLKQDPSLTLSLGEVAHVAQ</sequence>
<evidence type="ECO:0000313" key="1">
    <source>
        <dbReference type="EMBL" id="MBP0947821.1"/>
    </source>
</evidence>
<gene>
    <name evidence="1" type="ORF">JTJ32_21040</name>
</gene>
<name>A0ABS4CC32_9PSED</name>
<protein>
    <submittedName>
        <fullName evidence="1">Uncharacterized protein</fullName>
    </submittedName>
</protein>
<dbReference type="EMBL" id="JAFFZW010000009">
    <property type="protein sequence ID" value="MBP0947821.1"/>
    <property type="molecule type" value="Genomic_DNA"/>
</dbReference>
<keyword evidence="2" id="KW-1185">Reference proteome</keyword>
<dbReference type="Proteomes" id="UP000673197">
    <property type="component" value="Unassembled WGS sequence"/>
</dbReference>
<reference evidence="1 2" key="1">
    <citation type="journal article" date="2022" name="Syst. Appl. Microbiol.">
        <title>Pseudomonas alliivorans sp. nov., a plant-pathogenic bacterium isolated from onion foliage in Georgia, USA.</title>
        <authorList>
            <person name="Zhao M."/>
            <person name="Tyson C."/>
            <person name="Chen H.C."/>
            <person name="Paudel S."/>
            <person name="Gitaitis R."/>
            <person name="Kvitko B."/>
            <person name="Dutta B."/>
        </authorList>
    </citation>
    <scope>NUCLEOTIDE SEQUENCE [LARGE SCALE GENOMIC DNA]</scope>
    <source>
        <strain evidence="1 2">20GA0068</strain>
    </source>
</reference>
<accession>A0ABS4CC32</accession>
<comment type="caution">
    <text evidence="1">The sequence shown here is derived from an EMBL/GenBank/DDBJ whole genome shotgun (WGS) entry which is preliminary data.</text>
</comment>
<proteinExistence type="predicted"/>
<evidence type="ECO:0000313" key="2">
    <source>
        <dbReference type="Proteomes" id="UP000673197"/>
    </source>
</evidence>
<organism evidence="1 2">
    <name type="scientific">Pseudomonas alliivorans</name>
    <dbReference type="NCBI Taxonomy" id="2810613"/>
    <lineage>
        <taxon>Bacteria</taxon>
        <taxon>Pseudomonadati</taxon>
        <taxon>Pseudomonadota</taxon>
        <taxon>Gammaproteobacteria</taxon>
        <taxon>Pseudomonadales</taxon>
        <taxon>Pseudomonadaceae</taxon>
        <taxon>Pseudomonas</taxon>
    </lineage>
</organism>